<dbReference type="InterPro" id="IPR029756">
    <property type="entry name" value="MTH1187/YkoF-like"/>
</dbReference>
<dbReference type="Proteomes" id="UP000009232">
    <property type="component" value="Chromosome"/>
</dbReference>
<accession>F6D9D9</accession>
<sequence length="88" mass="10051">MQISLDISLYPLKKEYSMPILAFINQLETDPRVTVVRNTLSTQLFGDFHHIMGLMTDEMARAIELHPESIFVLKLVGQNRAPKTHDAL</sequence>
<proteinExistence type="predicted"/>
<evidence type="ECO:0000313" key="2">
    <source>
        <dbReference type="Proteomes" id="UP000009232"/>
    </source>
</evidence>
<dbReference type="OrthoDB" id="164222at2"/>
<evidence type="ECO:0008006" key="3">
    <source>
        <dbReference type="Google" id="ProtNLM"/>
    </source>
</evidence>
<dbReference type="STRING" id="717773.Thicy_1302"/>
<dbReference type="Gene3D" id="3.30.70.930">
    <property type="match status" value="1"/>
</dbReference>
<reference evidence="1 2" key="1">
    <citation type="submission" date="2011-05" db="EMBL/GenBank/DDBJ databases">
        <title>Complete sequence of Thioalkalimicrobium cyclicum ALM1.</title>
        <authorList>
            <consortium name="US DOE Joint Genome Institute"/>
            <person name="Lucas S."/>
            <person name="Han J."/>
            <person name="Lapidus A."/>
            <person name="Cheng J.-F."/>
            <person name="Goodwin L."/>
            <person name="Pitluck S."/>
            <person name="Peters L."/>
            <person name="Mikhailova N."/>
            <person name="Davenport K."/>
            <person name="Han C."/>
            <person name="Tapia R."/>
            <person name="Land M."/>
            <person name="Hauser L."/>
            <person name="Kyrpides N."/>
            <person name="Ivanova N."/>
            <person name="Pagani I."/>
            <person name="Kappler U."/>
            <person name="Woyke T."/>
        </authorList>
    </citation>
    <scope>NUCLEOTIDE SEQUENCE [LARGE SCALE GENOMIC DNA]</scope>
    <source>
        <strain evidence="2">DSM 14477 / JCM 11371 / ALM1</strain>
    </source>
</reference>
<name>F6D9D9_THICA</name>
<evidence type="ECO:0000313" key="1">
    <source>
        <dbReference type="EMBL" id="AEG32066.1"/>
    </source>
</evidence>
<dbReference type="AlphaFoldDB" id="F6D9D9"/>
<protein>
    <recommendedName>
        <fullName evidence="3">Thiamin/hydroxymethyl pyrimidine-binding YkoF putative domain-containing protein</fullName>
    </recommendedName>
</protein>
<dbReference type="RefSeq" id="WP_013835842.1">
    <property type="nucleotide sequence ID" value="NC_015581.1"/>
</dbReference>
<dbReference type="SUPFAM" id="SSF89957">
    <property type="entry name" value="MTH1187/YkoF-like"/>
    <property type="match status" value="1"/>
</dbReference>
<dbReference type="HOGENOM" id="CLU_191614_0_0_6"/>
<dbReference type="eggNOG" id="COG0011">
    <property type="taxonomic scope" value="Bacteria"/>
</dbReference>
<dbReference type="KEGG" id="tcy:Thicy_1302"/>
<organism evidence="1 2">
    <name type="scientific">Thiomicrospira cyclica (strain DSM 14477 / JCM 11371 / ALM1)</name>
    <name type="common">Thioalkalimicrobium cyclicum</name>
    <dbReference type="NCBI Taxonomy" id="717773"/>
    <lineage>
        <taxon>Bacteria</taxon>
        <taxon>Pseudomonadati</taxon>
        <taxon>Pseudomonadota</taxon>
        <taxon>Gammaproteobacteria</taxon>
        <taxon>Thiotrichales</taxon>
        <taxon>Piscirickettsiaceae</taxon>
        <taxon>Thiomicrospira</taxon>
    </lineage>
</organism>
<keyword evidence="2" id="KW-1185">Reference proteome</keyword>
<dbReference type="EMBL" id="CP002776">
    <property type="protein sequence ID" value="AEG32066.1"/>
    <property type="molecule type" value="Genomic_DNA"/>
</dbReference>
<gene>
    <name evidence="1" type="ordered locus">Thicy_1302</name>
</gene>